<dbReference type="EC" id="2.7.2.11" evidence="8"/>
<feature type="binding site" evidence="8">
    <location>
        <position position="147"/>
    </location>
    <ligand>
        <name>substrate</name>
    </ligand>
</feature>
<keyword evidence="1 8" id="KW-0963">Cytoplasm</keyword>
<dbReference type="InterPro" id="IPR005715">
    <property type="entry name" value="Glu_5kinase/COase_Synthase"/>
</dbReference>
<comment type="pathway">
    <text evidence="8">Amino-acid biosynthesis; L-proline biosynthesis; L-glutamate 5-semialdehyde from L-glutamate: step 1/2.</text>
</comment>
<dbReference type="InterPro" id="IPR001048">
    <property type="entry name" value="Asp/Glu/Uridylate_kinase"/>
</dbReference>
<dbReference type="PANTHER" id="PTHR43654:SF1">
    <property type="entry name" value="ISOPENTENYL PHOSPHATE KINASE"/>
    <property type="match status" value="1"/>
</dbReference>
<comment type="subcellular location">
    <subcellularLocation>
        <location evidence="8">Cytoplasm</location>
    </subcellularLocation>
</comment>
<evidence type="ECO:0000256" key="2">
    <source>
        <dbReference type="ARBA" id="ARBA00022605"/>
    </source>
</evidence>
<evidence type="ECO:0000313" key="10">
    <source>
        <dbReference type="EMBL" id="EFG49319.1"/>
    </source>
</evidence>
<dbReference type="PIRSF" id="PIRSF000729">
    <property type="entry name" value="GK"/>
    <property type="match status" value="1"/>
</dbReference>
<dbReference type="InterPro" id="IPR001057">
    <property type="entry name" value="Glu/AcGlu_kinase"/>
</dbReference>
<feature type="domain" description="Aspartate/glutamate/uridylate kinase" evidence="9">
    <location>
        <begin position="16"/>
        <end position="247"/>
    </location>
</feature>
<comment type="caution">
    <text evidence="10">The sequence shown here is derived from an EMBL/GenBank/DDBJ whole genome shotgun (WGS) entry which is preliminary data.</text>
</comment>
<feature type="binding site" evidence="8">
    <location>
        <position position="20"/>
    </location>
    <ligand>
        <name>ATP</name>
        <dbReference type="ChEBI" id="CHEBI:30616"/>
    </ligand>
</feature>
<comment type="function">
    <text evidence="8">Catalyzes the transfer of a phosphate group to glutamate to form L-glutamate 5-phosphate.</text>
</comment>
<feature type="binding site" evidence="8">
    <location>
        <begin position="225"/>
        <end position="231"/>
    </location>
    <ligand>
        <name>ATP</name>
        <dbReference type="ChEBI" id="CHEBI:30616"/>
    </ligand>
</feature>
<organism evidence="10 11">
    <name type="scientific">Aerococcus viridans (strain ATCC 11563 / DSM 20340 / CCUG 4311 / JCM 20461 / NBRC 12219 / NCTC 8251 / M1)</name>
    <dbReference type="NCBI Taxonomy" id="655812"/>
    <lineage>
        <taxon>Bacteria</taxon>
        <taxon>Bacillati</taxon>
        <taxon>Bacillota</taxon>
        <taxon>Bacilli</taxon>
        <taxon>Lactobacillales</taxon>
        <taxon>Aerococcaceae</taxon>
        <taxon>Aerococcus</taxon>
    </lineage>
</organism>
<keyword evidence="4 8" id="KW-0808">Transferase</keyword>
<keyword evidence="5 8" id="KW-0547">Nucleotide-binding</keyword>
<gene>
    <name evidence="8 10" type="primary">proB</name>
    <name evidence="10" type="ORF">HMPREF0061_1300</name>
</gene>
<sequence length="272" mass="29811">MRMNEMNREGILSAERIVVKIGTHSLLNSQNQINYNRIDRLALALSTLIQEGKEVILVTSGAIGVGSVKMGLTSRPTDMASQQATAAVGQVALMNLYSRSFNYYSQFIGQILLTRDIIDFPDSYNNYKNAMNALLGQKILPIINENDAVAVDEMDHQTRFGDNDTLSALVASTMDADLLIFLTDVDGFYNDNPKRNPDAVRFDVLHEVTDDLLDMAKGDVSAFSTGGMETKLTAANESLKSGQMTVIMSSEDPMQILDLVKGESVGTLFLPN</sequence>
<dbReference type="Proteomes" id="UP000003764">
    <property type="component" value="Unassembled WGS sequence"/>
</dbReference>
<keyword evidence="2 8" id="KW-0028">Amino-acid biosynthesis</keyword>
<evidence type="ECO:0000256" key="5">
    <source>
        <dbReference type="ARBA" id="ARBA00022741"/>
    </source>
</evidence>
<protein>
    <recommendedName>
        <fullName evidence="8">Glutamate 5-kinase</fullName>
        <ecNumber evidence="8">2.7.2.11</ecNumber>
    </recommendedName>
    <alternativeName>
        <fullName evidence="8">Gamma-glutamyl kinase</fullName>
        <shortName evidence="8">GK</shortName>
    </alternativeName>
</protein>
<evidence type="ECO:0000256" key="4">
    <source>
        <dbReference type="ARBA" id="ARBA00022679"/>
    </source>
</evidence>
<proteinExistence type="inferred from homology"/>
<dbReference type="EMBL" id="ADNT01000088">
    <property type="protein sequence ID" value="EFG49319.1"/>
    <property type="molecule type" value="Genomic_DNA"/>
</dbReference>
<dbReference type="CDD" id="cd04242">
    <property type="entry name" value="AAK_G5K_ProB"/>
    <property type="match status" value="1"/>
</dbReference>
<keyword evidence="6 8" id="KW-0418">Kinase</keyword>
<keyword evidence="7 8" id="KW-0067">ATP-binding</keyword>
<evidence type="ECO:0000256" key="3">
    <source>
        <dbReference type="ARBA" id="ARBA00022650"/>
    </source>
</evidence>
<dbReference type="HAMAP" id="MF_00456">
    <property type="entry name" value="ProB"/>
    <property type="match status" value="1"/>
</dbReference>
<comment type="similarity">
    <text evidence="8">Belongs to the glutamate 5-kinase family.</text>
</comment>
<evidence type="ECO:0000313" key="11">
    <source>
        <dbReference type="Proteomes" id="UP000003764"/>
    </source>
</evidence>
<accession>A0ABN0A7Z5</accession>
<evidence type="ECO:0000259" key="9">
    <source>
        <dbReference type="Pfam" id="PF00696"/>
    </source>
</evidence>
<feature type="binding site" evidence="8">
    <location>
        <position position="163"/>
    </location>
    <ligand>
        <name>substrate</name>
    </ligand>
</feature>
<comment type="catalytic activity">
    <reaction evidence="8">
        <text>L-glutamate + ATP = L-glutamyl 5-phosphate + ADP</text>
        <dbReference type="Rhea" id="RHEA:14877"/>
        <dbReference type="ChEBI" id="CHEBI:29985"/>
        <dbReference type="ChEBI" id="CHEBI:30616"/>
        <dbReference type="ChEBI" id="CHEBI:58274"/>
        <dbReference type="ChEBI" id="CHEBI:456216"/>
        <dbReference type="EC" id="2.7.2.11"/>
    </reaction>
</comment>
<name>A0ABN0A7Z5_AERVM</name>
<evidence type="ECO:0000256" key="6">
    <source>
        <dbReference type="ARBA" id="ARBA00022777"/>
    </source>
</evidence>
<reference evidence="10 11" key="1">
    <citation type="submission" date="2010-04" db="EMBL/GenBank/DDBJ databases">
        <authorList>
            <person name="Muzny D."/>
            <person name="Qin X."/>
            <person name="Deng J."/>
            <person name="Jiang H."/>
            <person name="Liu Y."/>
            <person name="Qu J."/>
            <person name="Song X.-Z."/>
            <person name="Zhang L."/>
            <person name="Thornton R."/>
            <person name="Coyle M."/>
            <person name="Francisco L."/>
            <person name="Jackson L."/>
            <person name="Javaid M."/>
            <person name="Korchina V."/>
            <person name="Kovar C."/>
            <person name="Mata R."/>
            <person name="Mathew T."/>
            <person name="Ngo R."/>
            <person name="Nguyen L."/>
            <person name="Nguyen N."/>
            <person name="Okwuonu G."/>
            <person name="Ongeri F."/>
            <person name="Pham C."/>
            <person name="Simmons D."/>
            <person name="Wilczek-Boney K."/>
            <person name="Hale W."/>
            <person name="Jakkamsetti A."/>
            <person name="Pham P."/>
            <person name="Ruth R."/>
            <person name="San Lucas F."/>
            <person name="Warren J."/>
            <person name="Zhang J."/>
            <person name="Zhao Z."/>
            <person name="Zhou C."/>
            <person name="Zhu D."/>
            <person name="Lee S."/>
            <person name="Bess C."/>
            <person name="Blankenburg K."/>
            <person name="Forbes L."/>
            <person name="Fu Q."/>
            <person name="Gubbala S."/>
            <person name="Hirani K."/>
            <person name="Jayaseelan J.C."/>
            <person name="Lara F."/>
            <person name="Munidasa M."/>
            <person name="Palculict T."/>
            <person name="Patil S."/>
            <person name="Pu L.-L."/>
            <person name="Saada N."/>
            <person name="Tang L."/>
            <person name="Weissenberger G."/>
            <person name="Zhu Y."/>
            <person name="Hemphill L."/>
            <person name="Shang Y."/>
            <person name="Youmans B."/>
            <person name="Ayvaz T."/>
            <person name="Ross M."/>
            <person name="Santibanez J."/>
            <person name="Aqrawi P."/>
            <person name="Gross S."/>
            <person name="Joshi V."/>
            <person name="Fowler G."/>
            <person name="Nazareth L."/>
            <person name="Reid J."/>
            <person name="Worley K."/>
            <person name="Petrosino J."/>
            <person name="Highlander S."/>
            <person name="Gibbs R."/>
            <person name="Gibbs R."/>
        </authorList>
    </citation>
    <scope>NUCLEOTIDE SEQUENCE [LARGE SCALE GENOMIC DNA]</scope>
    <source>
        <strain evidence="10 11">ATCC 11563</strain>
    </source>
</reference>
<dbReference type="Gene3D" id="3.40.1160.10">
    <property type="entry name" value="Acetylglutamate kinase-like"/>
    <property type="match status" value="1"/>
</dbReference>
<keyword evidence="3 8" id="KW-0641">Proline biosynthesis</keyword>
<keyword evidence="11" id="KW-1185">Reference proteome</keyword>
<dbReference type="InterPro" id="IPR036393">
    <property type="entry name" value="AceGlu_kinase-like_sf"/>
</dbReference>
<evidence type="ECO:0000256" key="7">
    <source>
        <dbReference type="ARBA" id="ARBA00022840"/>
    </source>
</evidence>
<dbReference type="InterPro" id="IPR011529">
    <property type="entry name" value="Glu_5kinase"/>
</dbReference>
<feature type="binding site" evidence="8">
    <location>
        <begin position="183"/>
        <end position="184"/>
    </location>
    <ligand>
        <name>ATP</name>
        <dbReference type="ChEBI" id="CHEBI:30616"/>
    </ligand>
</feature>
<dbReference type="Pfam" id="PF00696">
    <property type="entry name" value="AA_kinase"/>
    <property type="match status" value="1"/>
</dbReference>
<dbReference type="GO" id="GO:0004349">
    <property type="term" value="F:glutamate 5-kinase activity"/>
    <property type="evidence" value="ECO:0007669"/>
    <property type="project" value="UniProtKB-EC"/>
</dbReference>
<dbReference type="SUPFAM" id="SSF53633">
    <property type="entry name" value="Carbamate kinase-like"/>
    <property type="match status" value="1"/>
</dbReference>
<evidence type="ECO:0000256" key="8">
    <source>
        <dbReference type="HAMAP-Rule" id="MF_00456"/>
    </source>
</evidence>
<dbReference type="PRINTS" id="PR00474">
    <property type="entry name" value="GLU5KINASE"/>
</dbReference>
<evidence type="ECO:0000256" key="1">
    <source>
        <dbReference type="ARBA" id="ARBA00022490"/>
    </source>
</evidence>
<dbReference type="InterPro" id="IPR041739">
    <property type="entry name" value="G5K_ProB"/>
</dbReference>
<dbReference type="PANTHER" id="PTHR43654">
    <property type="entry name" value="GLUTAMATE 5-KINASE"/>
    <property type="match status" value="1"/>
</dbReference>
<dbReference type="NCBIfam" id="TIGR01027">
    <property type="entry name" value="proB"/>
    <property type="match status" value="1"/>
</dbReference>
<feature type="binding site" evidence="8">
    <location>
        <position position="60"/>
    </location>
    <ligand>
        <name>substrate</name>
    </ligand>
</feature>